<proteinExistence type="predicted"/>
<name>A0ABX0UQS2_9BACT</name>
<protein>
    <submittedName>
        <fullName evidence="2">Iron complex transport system substrate-binding protein</fullName>
    </submittedName>
</protein>
<comment type="caution">
    <text evidence="2">The sequence shown here is derived from an EMBL/GenBank/DDBJ whole genome shotgun (WGS) entry which is preliminary data.</text>
</comment>
<evidence type="ECO:0000259" key="1">
    <source>
        <dbReference type="PROSITE" id="PS50983"/>
    </source>
</evidence>
<gene>
    <name evidence="2" type="ORF">FHS68_004501</name>
</gene>
<dbReference type="PANTHER" id="PTHR30535:SF34">
    <property type="entry name" value="MOLYBDATE-BINDING PROTEIN MOLA"/>
    <property type="match status" value="1"/>
</dbReference>
<dbReference type="Gene3D" id="3.40.50.1980">
    <property type="entry name" value="Nitrogenase molybdenum iron protein domain"/>
    <property type="match status" value="2"/>
</dbReference>
<evidence type="ECO:0000313" key="3">
    <source>
        <dbReference type="Proteomes" id="UP001179181"/>
    </source>
</evidence>
<dbReference type="Pfam" id="PF01497">
    <property type="entry name" value="Peripla_BP_2"/>
    <property type="match status" value="1"/>
</dbReference>
<keyword evidence="3" id="KW-1185">Reference proteome</keyword>
<dbReference type="RefSeq" id="WP_167274950.1">
    <property type="nucleotide sequence ID" value="NZ_JAASQJ010000005.1"/>
</dbReference>
<dbReference type="PROSITE" id="PS50983">
    <property type="entry name" value="FE_B12_PBP"/>
    <property type="match status" value="1"/>
</dbReference>
<organism evidence="2 3">
    <name type="scientific">Dyadobacter arcticus</name>
    <dbReference type="NCBI Taxonomy" id="1078754"/>
    <lineage>
        <taxon>Bacteria</taxon>
        <taxon>Pseudomonadati</taxon>
        <taxon>Bacteroidota</taxon>
        <taxon>Cytophagia</taxon>
        <taxon>Cytophagales</taxon>
        <taxon>Spirosomataceae</taxon>
        <taxon>Dyadobacter</taxon>
    </lineage>
</organism>
<dbReference type="InterPro" id="IPR002491">
    <property type="entry name" value="ABC_transptr_periplasmic_BD"/>
</dbReference>
<reference evidence="2 3" key="1">
    <citation type="submission" date="2020-03" db="EMBL/GenBank/DDBJ databases">
        <title>Genomic Encyclopedia of Type Strains, Phase IV (KMG-IV): sequencing the most valuable type-strain genomes for metagenomic binning, comparative biology and taxonomic classification.</title>
        <authorList>
            <person name="Goeker M."/>
        </authorList>
    </citation>
    <scope>NUCLEOTIDE SEQUENCE [LARGE SCALE GENOMIC DNA]</scope>
    <source>
        <strain evidence="2 3">DSM 102865</strain>
    </source>
</reference>
<dbReference type="InterPro" id="IPR050902">
    <property type="entry name" value="ABC_Transporter_SBP"/>
</dbReference>
<dbReference type="PANTHER" id="PTHR30535">
    <property type="entry name" value="VITAMIN B12-BINDING PROTEIN"/>
    <property type="match status" value="1"/>
</dbReference>
<dbReference type="PROSITE" id="PS51257">
    <property type="entry name" value="PROKAR_LIPOPROTEIN"/>
    <property type="match status" value="1"/>
</dbReference>
<dbReference type="EMBL" id="JAASQJ010000005">
    <property type="protein sequence ID" value="NIJ55312.1"/>
    <property type="molecule type" value="Genomic_DNA"/>
</dbReference>
<dbReference type="SUPFAM" id="SSF53807">
    <property type="entry name" value="Helical backbone' metal receptor"/>
    <property type="match status" value="1"/>
</dbReference>
<feature type="domain" description="Fe/B12 periplasmic-binding" evidence="1">
    <location>
        <begin position="95"/>
        <end position="370"/>
    </location>
</feature>
<dbReference type="Proteomes" id="UP001179181">
    <property type="component" value="Unassembled WGS sequence"/>
</dbReference>
<sequence>MLKQFFLISLSLSIFGCNTKKSTKTEEKRTTEASDYQNQVQIKHAQGFTIEYFKDYKIASIISPADTLKYILLEKGTPRPKGYPNAQIVEIPVKSAVAMSSMHIGLFEFLVSENTLTGLGNLQYVYSPSVITQIKAGKIVEVGRDQGLNEEKLIEMHPGVVITVGSPGTKSDHYQILTQAEIPVLVNSEWIEKTPLARAEWVKLIAALLNKEKLVNEKFGKLESEYNRLAALAAGSKEKPTLISGLNTKDAWFLPSGDSYMSKFFQDAGADYHWKDKKAEGSLPLNFEAVYPFALDADYWVNVGFSKSDTKKDILSQDSRYSDFKAFKSGKMYSYNAKVNDMGSNDFFESGTVNPHIVLADLIKIFHPEILPEHRLVYYKQLQ</sequence>
<evidence type="ECO:0000313" key="2">
    <source>
        <dbReference type="EMBL" id="NIJ55312.1"/>
    </source>
</evidence>
<accession>A0ABX0UQS2</accession>